<proteinExistence type="inferred from homology"/>
<dbReference type="Pfam" id="PF02458">
    <property type="entry name" value="Transferase"/>
    <property type="match status" value="1"/>
</dbReference>
<gene>
    <name evidence="2" type="ORF">L484_004659</name>
</gene>
<name>W9S8D7_9ROSA</name>
<dbReference type="STRING" id="981085.W9S8D7"/>
<evidence type="ECO:0000313" key="3">
    <source>
        <dbReference type="Proteomes" id="UP000030645"/>
    </source>
</evidence>
<dbReference type="EMBL" id="KE345124">
    <property type="protein sequence ID" value="EXB94134.1"/>
    <property type="molecule type" value="Genomic_DNA"/>
</dbReference>
<dbReference type="GO" id="GO:0016747">
    <property type="term" value="F:acyltransferase activity, transferring groups other than amino-acyl groups"/>
    <property type="evidence" value="ECO:0007669"/>
    <property type="project" value="TreeGrafter"/>
</dbReference>
<accession>W9S8D7</accession>
<keyword evidence="3" id="KW-1185">Reference proteome</keyword>
<dbReference type="PANTHER" id="PTHR31642:SF26">
    <property type="entry name" value="HXXXD-TYPE ACYL-TRANSFERASE FAMILY PROTEIN"/>
    <property type="match status" value="1"/>
</dbReference>
<dbReference type="InterPro" id="IPR023213">
    <property type="entry name" value="CAT-like_dom_sf"/>
</dbReference>
<dbReference type="InterPro" id="IPR050317">
    <property type="entry name" value="Plant_Fungal_Acyltransferase"/>
</dbReference>
<evidence type="ECO:0000313" key="2">
    <source>
        <dbReference type="EMBL" id="EXB94134.1"/>
    </source>
</evidence>
<dbReference type="Proteomes" id="UP000030645">
    <property type="component" value="Unassembled WGS sequence"/>
</dbReference>
<dbReference type="Gene3D" id="3.30.559.10">
    <property type="entry name" value="Chloramphenicol acetyltransferase-like domain"/>
    <property type="match status" value="2"/>
</dbReference>
<sequence length="445" mass="50098">MAEEVTLICKRTVVSTKPVPPGKFFPLSKIDQLMEKNHLRMVFYYPPIGDMLESGQVTRRLRESLAELLTHFPAVTGRLLRNDKGQWMIKCNDAGVRMIEARAKGSVEDWFKCVNREKEFKLVYWEEMYHKPYFWSTFYVQLTEFEDGGFAVGLSCIHLVGDITCATMFINSWAQTTFYGKMVASYFHPLPPRKPGNKKPNHTPYISLINHYKSTIEKSNSIIPMVETKYTTASFAFADRAVRACMATTQRRHGPSPFEALAGLFWVCISKVKGLTNGLVDMSVCFDMRTVLGVDKRFFGNCMVYNSVHAKGFRENDLSGAANAIAEVVAKMDNEGIMDLIEWLQRRDDEKLPLMNGCDLVCASLGPADPYLAMFGGGVRPIRVSYYVEPVLGLGQVLVFPGPPGEGPLSRVVMVTLPHDEVVRLCEDDLLLRFTPAIIMGLNIN</sequence>
<comment type="similarity">
    <text evidence="1">Belongs to the plant acyltransferase family.</text>
</comment>
<protein>
    <submittedName>
        <fullName evidence="2">Vinorine synthase</fullName>
    </submittedName>
</protein>
<reference evidence="3" key="1">
    <citation type="submission" date="2013-01" db="EMBL/GenBank/DDBJ databases">
        <title>Draft Genome Sequence of a Mulberry Tree, Morus notabilis C.K. Schneid.</title>
        <authorList>
            <person name="He N."/>
            <person name="Zhao S."/>
        </authorList>
    </citation>
    <scope>NUCLEOTIDE SEQUENCE</scope>
</reference>
<dbReference type="eggNOG" id="ENOG502R1N3">
    <property type="taxonomic scope" value="Eukaryota"/>
</dbReference>
<organism evidence="2 3">
    <name type="scientific">Morus notabilis</name>
    <dbReference type="NCBI Taxonomy" id="981085"/>
    <lineage>
        <taxon>Eukaryota</taxon>
        <taxon>Viridiplantae</taxon>
        <taxon>Streptophyta</taxon>
        <taxon>Embryophyta</taxon>
        <taxon>Tracheophyta</taxon>
        <taxon>Spermatophyta</taxon>
        <taxon>Magnoliopsida</taxon>
        <taxon>eudicotyledons</taxon>
        <taxon>Gunneridae</taxon>
        <taxon>Pentapetalae</taxon>
        <taxon>rosids</taxon>
        <taxon>fabids</taxon>
        <taxon>Rosales</taxon>
        <taxon>Moraceae</taxon>
        <taxon>Moreae</taxon>
        <taxon>Morus</taxon>
    </lineage>
</organism>
<evidence type="ECO:0000256" key="1">
    <source>
        <dbReference type="ARBA" id="ARBA00009861"/>
    </source>
</evidence>
<dbReference type="AlphaFoldDB" id="W9S8D7"/>
<dbReference type="KEGG" id="mnt:21388155"/>
<dbReference type="PANTHER" id="PTHR31642">
    <property type="entry name" value="TRICHOTHECENE 3-O-ACETYLTRANSFERASE"/>
    <property type="match status" value="1"/>
</dbReference>
<dbReference type="OrthoDB" id="671439at2759"/>